<protein>
    <submittedName>
        <fullName evidence="6">TonB family protein</fullName>
    </submittedName>
</protein>
<evidence type="ECO:0000256" key="2">
    <source>
        <dbReference type="ARBA" id="ARBA00022692"/>
    </source>
</evidence>
<proteinExistence type="predicted"/>
<organism evidence="6 7">
    <name type="scientific">Lutimaribacter marinistellae</name>
    <dbReference type="NCBI Taxonomy" id="1820329"/>
    <lineage>
        <taxon>Bacteria</taxon>
        <taxon>Pseudomonadati</taxon>
        <taxon>Pseudomonadota</taxon>
        <taxon>Alphaproteobacteria</taxon>
        <taxon>Rhodobacterales</taxon>
        <taxon>Roseobacteraceae</taxon>
        <taxon>Lutimaribacter</taxon>
    </lineage>
</organism>
<evidence type="ECO:0000256" key="4">
    <source>
        <dbReference type="ARBA" id="ARBA00023136"/>
    </source>
</evidence>
<dbReference type="Proteomes" id="UP001595629">
    <property type="component" value="Unassembled WGS sequence"/>
</dbReference>
<dbReference type="Gene3D" id="3.30.1150.10">
    <property type="match status" value="1"/>
</dbReference>
<comment type="subcellular location">
    <subcellularLocation>
        <location evidence="1">Membrane</location>
        <topology evidence="1">Single-pass membrane protein</topology>
    </subcellularLocation>
</comment>
<dbReference type="NCBIfam" id="TIGR01352">
    <property type="entry name" value="tonB_Cterm"/>
    <property type="match status" value="1"/>
</dbReference>
<feature type="region of interest" description="Disordered" evidence="5">
    <location>
        <begin position="14"/>
        <end position="36"/>
    </location>
</feature>
<evidence type="ECO:0000256" key="3">
    <source>
        <dbReference type="ARBA" id="ARBA00022989"/>
    </source>
</evidence>
<feature type="compositionally biased region" description="Low complexity" evidence="5">
    <location>
        <begin position="14"/>
        <end position="25"/>
    </location>
</feature>
<dbReference type="InterPro" id="IPR006260">
    <property type="entry name" value="TonB/TolA_C"/>
</dbReference>
<reference evidence="7" key="1">
    <citation type="journal article" date="2019" name="Int. J. Syst. Evol. Microbiol.">
        <title>The Global Catalogue of Microorganisms (GCM) 10K type strain sequencing project: providing services to taxonomists for standard genome sequencing and annotation.</title>
        <authorList>
            <consortium name="The Broad Institute Genomics Platform"/>
            <consortium name="The Broad Institute Genome Sequencing Center for Infectious Disease"/>
            <person name="Wu L."/>
            <person name="Ma J."/>
        </authorList>
    </citation>
    <scope>NUCLEOTIDE SEQUENCE [LARGE SCALE GENOMIC DNA]</scope>
    <source>
        <strain evidence="7">KCTC 42911</strain>
    </source>
</reference>
<keyword evidence="4" id="KW-0472">Membrane</keyword>
<evidence type="ECO:0000313" key="7">
    <source>
        <dbReference type="Proteomes" id="UP001595629"/>
    </source>
</evidence>
<keyword evidence="7" id="KW-1185">Reference proteome</keyword>
<comment type="caution">
    <text evidence="6">The sequence shown here is derived from an EMBL/GenBank/DDBJ whole genome shotgun (WGS) entry which is preliminary data.</text>
</comment>
<dbReference type="RefSeq" id="WP_386734088.1">
    <property type="nucleotide sequence ID" value="NZ_JBHRXI010000002.1"/>
</dbReference>
<name>A0ABV7TCI7_9RHOB</name>
<dbReference type="EMBL" id="JBHRXI010000002">
    <property type="protein sequence ID" value="MFC3612900.1"/>
    <property type="molecule type" value="Genomic_DNA"/>
</dbReference>
<gene>
    <name evidence="6" type="ORF">ACFORG_03920</name>
</gene>
<evidence type="ECO:0000313" key="6">
    <source>
        <dbReference type="EMBL" id="MFC3612900.1"/>
    </source>
</evidence>
<dbReference type="SUPFAM" id="SSF74653">
    <property type="entry name" value="TolA/TonB C-terminal domain"/>
    <property type="match status" value="1"/>
</dbReference>
<sequence length="240" mass="27534">MTLYLRDGIDQFAGQRAGSQSQRLRSGGRGGSGNADVTNYPGQVLMNLNWTLPVAVSSRRWARVSFWINPDGSLGSVDIIDGFGSSEIDRAAKTQVRRGVPFPKPPQRKGRLLTFVYWTCHALMPLRFRPAHLMTPAELEKAIAELRRRCMSNPKAVNRLDSLKKFLSEKSRRKTETAIDRAKRLRTRIAWETAQDKLEKKKRLGRYADPALRYWKLRPPEIRAKRIFSVKNRSLWPSPF</sequence>
<accession>A0ABV7TCI7</accession>
<evidence type="ECO:0000256" key="1">
    <source>
        <dbReference type="ARBA" id="ARBA00004167"/>
    </source>
</evidence>
<keyword evidence="2" id="KW-0812">Transmembrane</keyword>
<keyword evidence="3" id="KW-1133">Transmembrane helix</keyword>
<evidence type="ECO:0000256" key="5">
    <source>
        <dbReference type="SAM" id="MobiDB-lite"/>
    </source>
</evidence>
<dbReference type="Pfam" id="PF13103">
    <property type="entry name" value="TonB_2"/>
    <property type="match status" value="1"/>
</dbReference>